<dbReference type="InterPro" id="IPR000182">
    <property type="entry name" value="GNAT_dom"/>
</dbReference>
<reference evidence="2 3" key="1">
    <citation type="submission" date="2018-11" db="EMBL/GenBank/DDBJ databases">
        <authorList>
            <person name="Li F."/>
        </authorList>
    </citation>
    <scope>NUCLEOTIDE SEQUENCE [LARGE SCALE GENOMIC DNA]</scope>
    <source>
        <strain evidence="2 3">KIS18-7</strain>
    </source>
</reference>
<dbReference type="Proteomes" id="UP000277094">
    <property type="component" value="Unassembled WGS sequence"/>
</dbReference>
<accession>A0A3N0DT55</accession>
<dbReference type="SUPFAM" id="SSF55729">
    <property type="entry name" value="Acyl-CoA N-acyltransferases (Nat)"/>
    <property type="match status" value="1"/>
</dbReference>
<evidence type="ECO:0000259" key="1">
    <source>
        <dbReference type="PROSITE" id="PS51186"/>
    </source>
</evidence>
<organism evidence="2 3">
    <name type="scientific">Nocardioides marmorisolisilvae</name>
    <dbReference type="NCBI Taxonomy" id="1542737"/>
    <lineage>
        <taxon>Bacteria</taxon>
        <taxon>Bacillati</taxon>
        <taxon>Actinomycetota</taxon>
        <taxon>Actinomycetes</taxon>
        <taxon>Propionibacteriales</taxon>
        <taxon>Nocardioidaceae</taxon>
        <taxon>Nocardioides</taxon>
    </lineage>
</organism>
<sequence>MGYALEFFDDPHAFLAAAEPLLSAEPVRCTVVASVTARHARSGDSARPVDAPAPWWVVVRDEAGVPVSAGMRTAPMVPYPPYLLAMPEEAAVLLARTLHERGESVEVVNGYVPTIDVFGAATIALSGGSPSETERTSLYEVTELVEPPAVEGRFRIAREDEVDLVQGWFDLFGPDASEQAGRVDPHPAIETRESTRGRIVAGDVWLWEAPDGTPVSVTAFNPPSFGVARVGPVYTPKEHRGHGYAAAGVAAISRRLLDEGARVCLFADGQNKTSTGVYLRLGYRPIAVTGGLRILAG</sequence>
<dbReference type="EMBL" id="RJSG01000002">
    <property type="protein sequence ID" value="RNL78792.1"/>
    <property type="molecule type" value="Genomic_DNA"/>
</dbReference>
<keyword evidence="2" id="KW-0808">Transferase</keyword>
<evidence type="ECO:0000313" key="2">
    <source>
        <dbReference type="EMBL" id="RNL78792.1"/>
    </source>
</evidence>
<dbReference type="AlphaFoldDB" id="A0A3N0DT55"/>
<dbReference type="Gene3D" id="3.40.630.30">
    <property type="match status" value="1"/>
</dbReference>
<dbReference type="GO" id="GO:0016747">
    <property type="term" value="F:acyltransferase activity, transferring groups other than amino-acyl groups"/>
    <property type="evidence" value="ECO:0007669"/>
    <property type="project" value="InterPro"/>
</dbReference>
<name>A0A3N0DT55_9ACTN</name>
<dbReference type="RefSeq" id="WP_123233294.1">
    <property type="nucleotide sequence ID" value="NZ_RJSG01000002.1"/>
</dbReference>
<feature type="domain" description="N-acetyltransferase" evidence="1">
    <location>
        <begin position="152"/>
        <end position="297"/>
    </location>
</feature>
<proteinExistence type="predicted"/>
<dbReference type="PROSITE" id="PS51186">
    <property type="entry name" value="GNAT"/>
    <property type="match status" value="1"/>
</dbReference>
<dbReference type="InterPro" id="IPR016181">
    <property type="entry name" value="Acyl_CoA_acyltransferase"/>
</dbReference>
<protein>
    <submittedName>
        <fullName evidence="2">GNAT family N-acetyltransferase</fullName>
    </submittedName>
</protein>
<dbReference type="Pfam" id="PF08445">
    <property type="entry name" value="FR47"/>
    <property type="match status" value="1"/>
</dbReference>
<evidence type="ECO:0000313" key="3">
    <source>
        <dbReference type="Proteomes" id="UP000277094"/>
    </source>
</evidence>
<dbReference type="OrthoDB" id="3174529at2"/>
<comment type="caution">
    <text evidence="2">The sequence shown here is derived from an EMBL/GenBank/DDBJ whole genome shotgun (WGS) entry which is preliminary data.</text>
</comment>
<dbReference type="InterPro" id="IPR013653">
    <property type="entry name" value="GCN5-like_dom"/>
</dbReference>
<gene>
    <name evidence="2" type="ORF">EFL95_06905</name>
</gene>
<keyword evidence="3" id="KW-1185">Reference proteome</keyword>